<name>W4N7I3_9BIFI</name>
<dbReference type="InterPro" id="IPR013830">
    <property type="entry name" value="SGNH_hydro"/>
</dbReference>
<dbReference type="eggNOG" id="ENOG5031FJP">
    <property type="taxonomic scope" value="Bacteria"/>
</dbReference>
<proteinExistence type="predicted"/>
<dbReference type="SUPFAM" id="SSF52266">
    <property type="entry name" value="SGNH hydrolase"/>
    <property type="match status" value="1"/>
</dbReference>
<dbReference type="RefSeq" id="WP_034876960.1">
    <property type="nucleotide sequence ID" value="NZ_AZMV01000007.1"/>
</dbReference>
<dbReference type="Gene3D" id="3.40.50.1110">
    <property type="entry name" value="SGNH hydrolase"/>
    <property type="match status" value="1"/>
</dbReference>
<dbReference type="InterPro" id="IPR036514">
    <property type="entry name" value="SGNH_hydro_sf"/>
</dbReference>
<dbReference type="PATRIC" id="fig|1435051.3.peg.1857"/>
<evidence type="ECO:0000259" key="1">
    <source>
        <dbReference type="Pfam" id="PF13472"/>
    </source>
</evidence>
<accession>W4N7I3</accession>
<dbReference type="CDD" id="cd00229">
    <property type="entry name" value="SGNH_hydrolase"/>
    <property type="match status" value="1"/>
</dbReference>
<sequence>MVNESFDPSKMPTTPRYGIRYPAGTDLVRYASQQFKAMAESIDDRIDTLPASVTARVDQAATQAAASAQTAQAAAATAGTLADQNMAANLNNKDSKTSLALDKTLNNGPRWRNAVIIGDSLCKGHYSGADHAGQGIGDVVCRILGITSVQNVAVSGSGFTVGGSNTFINQWNRVANKADVDLVLVIGGVNDNNNDCAAACTQLVNAIRTSAANARIYVFPVAGGLGLGLAGHYTALHSINNAIIALPGQHRGVVLMQGCHRWGQMIAESQADGTIHMKKEGYEAWARIAARLMLSGQNTFWPEYARDLNVTSISGDPLFDQIQCKRFIEVNGTITLQIRAHTGRAIDTGFTAFAADRYLCSDIATKYLQCGASLDSYLTVETGGLKVQMAQLPKDRWVLIESSWIAGM</sequence>
<evidence type="ECO:0000313" key="3">
    <source>
        <dbReference type="Proteomes" id="UP000019155"/>
    </source>
</evidence>
<reference evidence="2 3" key="1">
    <citation type="journal article" date="2014" name="Genome Announc.">
        <title>The Genome Sequence of Bifidobacterium moukalabense DSM 27321 Highlights the Close Phylogenetic Relatedness with the Bifidobacterium dentium Taxon.</title>
        <authorList>
            <person name="Lugli G.A."/>
            <person name="Duranti S."/>
            <person name="Milani C."/>
            <person name="Turroni F."/>
            <person name="Viappiani A."/>
            <person name="Mangifesta M."/>
            <person name="van Sinderen D."/>
            <person name="Ventura M."/>
        </authorList>
    </citation>
    <scope>NUCLEOTIDE SEQUENCE [LARGE SCALE GENOMIC DNA]</scope>
    <source>
        <strain evidence="2 3">DSM 27321</strain>
    </source>
</reference>
<dbReference type="GeneID" id="97501744"/>
<dbReference type="OrthoDB" id="10020545at2"/>
<organism evidence="2 3">
    <name type="scientific">Bifidobacterium moukalabense DSM 27321</name>
    <dbReference type="NCBI Taxonomy" id="1435051"/>
    <lineage>
        <taxon>Bacteria</taxon>
        <taxon>Bacillati</taxon>
        <taxon>Actinomycetota</taxon>
        <taxon>Actinomycetes</taxon>
        <taxon>Bifidobacteriales</taxon>
        <taxon>Bifidobacteriaceae</taxon>
        <taxon>Bifidobacterium</taxon>
    </lineage>
</organism>
<gene>
    <name evidence="2" type="ORF">BMOU_1865</name>
</gene>
<dbReference type="STRING" id="1435051.BMOU_1865"/>
<protein>
    <submittedName>
        <fullName evidence="2">Structural phage protein</fullName>
    </submittedName>
</protein>
<comment type="caution">
    <text evidence="2">The sequence shown here is derived from an EMBL/GenBank/DDBJ whole genome shotgun (WGS) entry which is preliminary data.</text>
</comment>
<evidence type="ECO:0000313" key="2">
    <source>
        <dbReference type="EMBL" id="ETY71002.1"/>
    </source>
</evidence>
<keyword evidence="3" id="KW-1185">Reference proteome</keyword>
<dbReference type="EMBL" id="AZMV01000007">
    <property type="protein sequence ID" value="ETY71002.1"/>
    <property type="molecule type" value="Genomic_DNA"/>
</dbReference>
<feature type="domain" description="SGNH hydrolase-type esterase" evidence="1">
    <location>
        <begin position="117"/>
        <end position="284"/>
    </location>
</feature>
<dbReference type="Pfam" id="PF13472">
    <property type="entry name" value="Lipase_GDSL_2"/>
    <property type="match status" value="1"/>
</dbReference>
<dbReference type="Proteomes" id="UP000019155">
    <property type="component" value="Unassembled WGS sequence"/>
</dbReference>
<dbReference type="AlphaFoldDB" id="W4N7I3"/>